<reference evidence="2" key="2">
    <citation type="journal article" date="2018" name="ISME J.">
        <title>A dynamic microbial community with high functional redundancy inhabits the cold, oxic subseafloor aquifer.</title>
        <authorList>
            <person name="Tully B.J."/>
            <person name="Wheat C.G."/>
            <person name="Glazer B.T."/>
            <person name="Huber J.A."/>
        </authorList>
    </citation>
    <scope>NUCLEOTIDE SEQUENCE</scope>
    <source>
        <strain evidence="2">NORP83</strain>
    </source>
</reference>
<feature type="domain" description="Ketopantoate reductase N-terminal" evidence="1">
    <location>
        <begin position="3"/>
        <end position="131"/>
    </location>
</feature>
<name>A0A2A4Z9F5_9PROT</name>
<reference key="1">
    <citation type="submission" date="2017-08" db="EMBL/GenBank/DDBJ databases">
        <title>A dynamic microbial community with high functional redundancy inhabits the cold, oxic subseafloor aquifer.</title>
        <authorList>
            <person name="Tully B.J."/>
            <person name="Wheat C.G."/>
            <person name="Glazer B.T."/>
            <person name="Huber J.A."/>
        </authorList>
    </citation>
    <scope>NUCLEOTIDE SEQUENCE [LARGE SCALE GENOMIC DNA]</scope>
</reference>
<evidence type="ECO:0000259" key="1">
    <source>
        <dbReference type="Pfam" id="PF02558"/>
    </source>
</evidence>
<dbReference type="InterPro" id="IPR013332">
    <property type="entry name" value="KPR_N"/>
</dbReference>
<gene>
    <name evidence="2" type="ORF">COB13_00525</name>
</gene>
<proteinExistence type="predicted"/>
<protein>
    <submittedName>
        <fullName evidence="2">Ketopantoate reductase</fullName>
    </submittedName>
</protein>
<organism evidence="2">
    <name type="scientific">OCS116 cluster bacterium</name>
    <dbReference type="NCBI Taxonomy" id="2030921"/>
    <lineage>
        <taxon>Bacteria</taxon>
        <taxon>Pseudomonadati</taxon>
        <taxon>Pseudomonadota</taxon>
        <taxon>Alphaproteobacteria</taxon>
        <taxon>OCS116 cluster</taxon>
    </lineage>
</organism>
<sequence>MKILMFGRGVISTLYGWAFANAGHEVEYFVRPARLKQYGETVDVEIYDARSKRAKKQVVEALPTKLITTLDDNHDFDLIIVSVSHHSFAAVAQYLAPRLGNATLLIFNNFWEEPLKAARDFPADQVVWGFPQAGGGFPNGKLRGLLMGAVMFGSFNQTLNIREIETRRLFEQVGFKISEQVDMRGWLLVHFIFNGGMHIEQILAASGATVFEHAKHRENVILNSRELLPLLKARGVDFKLHRSEIAMMKLPIWVGSGLLWAAWKFYKPLKIMVESHSNPQDVLTTCEVLLEYAKDQNIETPRLERAVKMGRELG</sequence>
<comment type="caution">
    <text evidence="2">The sequence shown here is derived from an EMBL/GenBank/DDBJ whole genome shotgun (WGS) entry which is preliminary data.</text>
</comment>
<dbReference type="Gene3D" id="3.40.50.720">
    <property type="entry name" value="NAD(P)-binding Rossmann-like Domain"/>
    <property type="match status" value="1"/>
</dbReference>
<accession>A0A2A4Z9F5</accession>
<dbReference type="InterPro" id="IPR036291">
    <property type="entry name" value="NAD(P)-bd_dom_sf"/>
</dbReference>
<dbReference type="Pfam" id="PF02558">
    <property type="entry name" value="ApbA"/>
    <property type="match status" value="1"/>
</dbReference>
<dbReference type="SUPFAM" id="SSF51735">
    <property type="entry name" value="NAD(P)-binding Rossmann-fold domains"/>
    <property type="match status" value="1"/>
</dbReference>
<dbReference type="AlphaFoldDB" id="A0A2A4Z9F5"/>
<dbReference type="EMBL" id="NVUS01000001">
    <property type="protein sequence ID" value="PCJ03754.1"/>
    <property type="molecule type" value="Genomic_DNA"/>
</dbReference>
<evidence type="ECO:0000313" key="2">
    <source>
        <dbReference type="EMBL" id="PCJ03754.1"/>
    </source>
</evidence>